<protein>
    <submittedName>
        <fullName evidence="2">Uncharacterized protein</fullName>
    </submittedName>
</protein>
<keyword evidence="3" id="KW-1185">Reference proteome</keyword>
<dbReference type="Proteomes" id="UP000639606">
    <property type="component" value="Unassembled WGS sequence"/>
</dbReference>
<sequence length="310" mass="32309">MDNRPAMAGDDLELLITLVVAADDERQALTACAGLLRRVGGSVLQARDCSDEEPGCWSVTISRTSGEPTTGDAARHSAGALAMAVRGFVRALGDDFPLPRIACDPPAAWAVIEDPALLDGLVPGAERLLVEAWAGGDPYRRDAGAAPEPEPEPEPTPEPTPDPAPDPPQAPEPVPEPEPEPGPEPALTPDPDSTVRLLLRVDVAADRPAGAEWQARAVASRVGRDGKITRVAPLGHLLSVHFDLGTSVGSTTSVLLDAVSSLGRSGWSAPEWSGESATVRWSATPPPITGVTALELNATPTSALVWTEPE</sequence>
<dbReference type="AlphaFoldDB" id="A0A918AGE7"/>
<evidence type="ECO:0000313" key="2">
    <source>
        <dbReference type="EMBL" id="GGP34380.1"/>
    </source>
</evidence>
<reference evidence="2" key="2">
    <citation type="submission" date="2020-09" db="EMBL/GenBank/DDBJ databases">
        <authorList>
            <person name="Sun Q."/>
            <person name="Ohkuma M."/>
        </authorList>
    </citation>
    <scope>NUCLEOTIDE SEQUENCE</scope>
    <source>
        <strain evidence="2">JCM 3313</strain>
    </source>
</reference>
<organism evidence="2 3">
    <name type="scientific">Saccharothrix coeruleofusca</name>
    <dbReference type="NCBI Taxonomy" id="33919"/>
    <lineage>
        <taxon>Bacteria</taxon>
        <taxon>Bacillati</taxon>
        <taxon>Actinomycetota</taxon>
        <taxon>Actinomycetes</taxon>
        <taxon>Pseudonocardiales</taxon>
        <taxon>Pseudonocardiaceae</taxon>
        <taxon>Saccharothrix</taxon>
    </lineage>
</organism>
<proteinExistence type="predicted"/>
<comment type="caution">
    <text evidence="2">The sequence shown here is derived from an EMBL/GenBank/DDBJ whole genome shotgun (WGS) entry which is preliminary data.</text>
</comment>
<feature type="region of interest" description="Disordered" evidence="1">
    <location>
        <begin position="137"/>
        <end position="192"/>
    </location>
</feature>
<evidence type="ECO:0000256" key="1">
    <source>
        <dbReference type="SAM" id="MobiDB-lite"/>
    </source>
</evidence>
<accession>A0A918AGE7</accession>
<evidence type="ECO:0000313" key="3">
    <source>
        <dbReference type="Proteomes" id="UP000639606"/>
    </source>
</evidence>
<feature type="compositionally biased region" description="Pro residues" evidence="1">
    <location>
        <begin position="156"/>
        <end position="174"/>
    </location>
</feature>
<reference evidence="2" key="1">
    <citation type="journal article" date="2014" name="Int. J. Syst. Evol. Microbiol.">
        <title>Complete genome sequence of Corynebacterium casei LMG S-19264T (=DSM 44701T), isolated from a smear-ripened cheese.</title>
        <authorList>
            <consortium name="US DOE Joint Genome Institute (JGI-PGF)"/>
            <person name="Walter F."/>
            <person name="Albersmeier A."/>
            <person name="Kalinowski J."/>
            <person name="Ruckert C."/>
        </authorList>
    </citation>
    <scope>NUCLEOTIDE SEQUENCE</scope>
    <source>
        <strain evidence="2">JCM 3313</strain>
    </source>
</reference>
<dbReference type="EMBL" id="BMRG01000001">
    <property type="protein sequence ID" value="GGP34380.1"/>
    <property type="molecule type" value="Genomic_DNA"/>
</dbReference>
<name>A0A918AGE7_9PSEU</name>
<gene>
    <name evidence="2" type="ORF">GCM10010185_01210</name>
</gene>